<dbReference type="EC" id="3.5.1.44" evidence="5"/>
<dbReference type="HAMAP" id="MF_00099">
    <property type="entry name" value="CheB_chemtxs"/>
    <property type="match status" value="1"/>
</dbReference>
<dbReference type="PROSITE" id="PS50110">
    <property type="entry name" value="RESPONSE_REGULATORY"/>
    <property type="match status" value="1"/>
</dbReference>
<dbReference type="Gene3D" id="3.40.50.2300">
    <property type="match status" value="1"/>
</dbReference>
<organism evidence="11 12">
    <name type="scientific">Handelsmanbacteria sp. (strain RIFCSPLOWO2_12_FULL_64_10)</name>
    <dbReference type="NCBI Taxonomy" id="1817868"/>
    <lineage>
        <taxon>Bacteria</taxon>
        <taxon>Candidatus Handelsmaniibacteriota</taxon>
    </lineage>
</organism>
<keyword evidence="1 5" id="KW-0963">Cytoplasm</keyword>
<keyword evidence="3 5" id="KW-0378">Hydrolase</keyword>
<comment type="similarity">
    <text evidence="5">Belongs to the CheB family.</text>
</comment>
<evidence type="ECO:0000313" key="11">
    <source>
        <dbReference type="EMBL" id="OGG57193.1"/>
    </source>
</evidence>
<dbReference type="GO" id="GO:0005737">
    <property type="term" value="C:cytoplasm"/>
    <property type="evidence" value="ECO:0007669"/>
    <property type="project" value="UniProtKB-SubCell"/>
</dbReference>
<dbReference type="Gene3D" id="3.40.50.180">
    <property type="entry name" value="Methylesterase CheB, C-terminal domain"/>
    <property type="match status" value="1"/>
</dbReference>
<dbReference type="GO" id="GO:0000156">
    <property type="term" value="F:phosphorelay response regulator activity"/>
    <property type="evidence" value="ECO:0007669"/>
    <property type="project" value="InterPro"/>
</dbReference>
<dbReference type="Proteomes" id="UP000178606">
    <property type="component" value="Unassembled WGS sequence"/>
</dbReference>
<dbReference type="InterPro" id="IPR008248">
    <property type="entry name" value="CheB-like"/>
</dbReference>
<evidence type="ECO:0000313" key="12">
    <source>
        <dbReference type="Proteomes" id="UP000178606"/>
    </source>
</evidence>
<comment type="subcellular location">
    <subcellularLocation>
        <location evidence="5">Cytoplasm</location>
    </subcellularLocation>
</comment>
<evidence type="ECO:0000256" key="5">
    <source>
        <dbReference type="HAMAP-Rule" id="MF_00099"/>
    </source>
</evidence>
<feature type="active site" evidence="5 6">
    <location>
        <position position="208"/>
    </location>
</feature>
<feature type="active site" evidence="5 6">
    <location>
        <position position="181"/>
    </location>
</feature>
<comment type="caution">
    <text evidence="11">The sequence shown here is derived from an EMBL/GenBank/DDBJ whole genome shotgun (WGS) entry which is preliminary data.</text>
</comment>
<evidence type="ECO:0000256" key="3">
    <source>
        <dbReference type="ARBA" id="ARBA00022801"/>
    </source>
</evidence>
<dbReference type="SMART" id="SM00448">
    <property type="entry name" value="REC"/>
    <property type="match status" value="1"/>
</dbReference>
<keyword evidence="2 5" id="KW-0145">Chemotaxis</keyword>
<proteinExistence type="inferred from homology"/>
<evidence type="ECO:0000256" key="8">
    <source>
        <dbReference type="SAM" id="MobiDB-lite"/>
    </source>
</evidence>
<dbReference type="SUPFAM" id="SSF52738">
    <property type="entry name" value="Methylesterase CheB, C-terminal domain"/>
    <property type="match status" value="1"/>
</dbReference>
<feature type="active site" evidence="5 6">
    <location>
        <position position="300"/>
    </location>
</feature>
<reference evidence="11 12" key="1">
    <citation type="journal article" date="2016" name="Nat. Commun.">
        <title>Thousands of microbial genomes shed light on interconnected biogeochemical processes in an aquifer system.</title>
        <authorList>
            <person name="Anantharaman K."/>
            <person name="Brown C.T."/>
            <person name="Hug L.A."/>
            <person name="Sharon I."/>
            <person name="Castelle C.J."/>
            <person name="Probst A.J."/>
            <person name="Thomas B.C."/>
            <person name="Singh A."/>
            <person name="Wilkins M.J."/>
            <person name="Karaoz U."/>
            <person name="Brodie E.L."/>
            <person name="Williams K.H."/>
            <person name="Hubbard S.S."/>
            <person name="Banfield J.F."/>
        </authorList>
    </citation>
    <scope>NUCLEOTIDE SEQUENCE [LARGE SCALE GENOMIC DNA]</scope>
    <source>
        <strain evidence="12">RIFCSPLOWO2_12_FULL_64_10</strain>
    </source>
</reference>
<evidence type="ECO:0000259" key="9">
    <source>
        <dbReference type="PROSITE" id="PS50110"/>
    </source>
</evidence>
<comment type="catalytic activity">
    <reaction evidence="4 5">
        <text>[protein]-L-glutamate 5-O-methyl ester + H2O = L-glutamyl-[protein] + methanol + H(+)</text>
        <dbReference type="Rhea" id="RHEA:23236"/>
        <dbReference type="Rhea" id="RHEA-COMP:10208"/>
        <dbReference type="Rhea" id="RHEA-COMP:10311"/>
        <dbReference type="ChEBI" id="CHEBI:15377"/>
        <dbReference type="ChEBI" id="CHEBI:15378"/>
        <dbReference type="ChEBI" id="CHEBI:17790"/>
        <dbReference type="ChEBI" id="CHEBI:29973"/>
        <dbReference type="ChEBI" id="CHEBI:82795"/>
        <dbReference type="EC" id="3.1.1.61"/>
    </reaction>
</comment>
<feature type="domain" description="Response regulatory" evidence="9">
    <location>
        <begin position="5"/>
        <end position="123"/>
    </location>
</feature>
<comment type="catalytic activity">
    <reaction evidence="5">
        <text>L-glutaminyl-[protein] + H2O = L-glutamyl-[protein] + NH4(+)</text>
        <dbReference type="Rhea" id="RHEA:16441"/>
        <dbReference type="Rhea" id="RHEA-COMP:10207"/>
        <dbReference type="Rhea" id="RHEA-COMP:10208"/>
        <dbReference type="ChEBI" id="CHEBI:15377"/>
        <dbReference type="ChEBI" id="CHEBI:28938"/>
        <dbReference type="ChEBI" id="CHEBI:29973"/>
        <dbReference type="ChEBI" id="CHEBI:30011"/>
        <dbReference type="EC" id="3.5.1.44"/>
    </reaction>
</comment>
<keyword evidence="5 7" id="KW-0597">Phosphoprotein</keyword>
<gene>
    <name evidence="5" type="primary">cheB</name>
    <name evidence="11" type="ORF">A3F84_02085</name>
</gene>
<sequence length="363" mass="38442">MNKIRVLIVEDSLVIREFLRHIIGQDPRLEVATAVESAEEALDILDRVAPDVISMDIRLPGMNGFEATRRIMAERPTPIVVVSASVEDEDLKITMNALRAGALTVVEKPVGTAHEDYESLAERLCTQLAIMSQVKVIRQRIDRGPELNPDTGRGGARTAPAVPRTQSRMGGAYRALGVVASTGGPKALVDLLGGLGPDFPLPILLVQHITASFLGGFVAWLDGACPFQVVIAKDDEVPAPGKVYMAPADRHLTLAGGCLRTDGGDPVCAQRPSGTVLLRAMARSLGPGALGVLLTGMGEDGAEGLLEVRQAGGYTLAEDASTAVVYGMPAAAVERGAVCESLPLPAIAPRVQELVTYPHEERR</sequence>
<dbReference type="InterPro" id="IPR035909">
    <property type="entry name" value="CheB_C"/>
</dbReference>
<dbReference type="InterPro" id="IPR001789">
    <property type="entry name" value="Sig_transdc_resp-reg_receiver"/>
</dbReference>
<dbReference type="Pfam" id="PF00072">
    <property type="entry name" value="Response_reg"/>
    <property type="match status" value="1"/>
</dbReference>
<evidence type="ECO:0000256" key="2">
    <source>
        <dbReference type="ARBA" id="ARBA00022500"/>
    </source>
</evidence>
<dbReference type="PANTHER" id="PTHR42872:SF6">
    <property type="entry name" value="PROTEIN-GLUTAMATE METHYLESTERASE_PROTEIN-GLUTAMINE GLUTAMINASE"/>
    <property type="match status" value="1"/>
</dbReference>
<dbReference type="PROSITE" id="PS50122">
    <property type="entry name" value="CHEB"/>
    <property type="match status" value="1"/>
</dbReference>
<evidence type="ECO:0000256" key="1">
    <source>
        <dbReference type="ARBA" id="ARBA00022490"/>
    </source>
</evidence>
<dbReference type="GO" id="GO:0006935">
    <property type="term" value="P:chemotaxis"/>
    <property type="evidence" value="ECO:0007669"/>
    <property type="project" value="UniProtKB-UniRule"/>
</dbReference>
<dbReference type="SUPFAM" id="SSF52172">
    <property type="entry name" value="CheY-like"/>
    <property type="match status" value="1"/>
</dbReference>
<evidence type="ECO:0000259" key="10">
    <source>
        <dbReference type="PROSITE" id="PS50122"/>
    </source>
</evidence>
<dbReference type="InterPro" id="IPR000673">
    <property type="entry name" value="Sig_transdc_resp-reg_Me-estase"/>
</dbReference>
<feature type="region of interest" description="Disordered" evidence="8">
    <location>
        <begin position="144"/>
        <end position="163"/>
    </location>
</feature>
<dbReference type="NCBIfam" id="NF001965">
    <property type="entry name" value="PRK00742.1"/>
    <property type="match status" value="1"/>
</dbReference>
<dbReference type="PIRSF" id="PIRSF000876">
    <property type="entry name" value="RR_chemtxs_CheB"/>
    <property type="match status" value="1"/>
</dbReference>
<dbReference type="EC" id="3.1.1.61" evidence="5"/>
<dbReference type="GO" id="GO:0050568">
    <property type="term" value="F:protein-glutamine glutaminase activity"/>
    <property type="evidence" value="ECO:0007669"/>
    <property type="project" value="UniProtKB-UniRule"/>
</dbReference>
<dbReference type="EMBL" id="MFKF01000011">
    <property type="protein sequence ID" value="OGG57193.1"/>
    <property type="molecule type" value="Genomic_DNA"/>
</dbReference>
<dbReference type="AlphaFoldDB" id="A0A1F6D6W3"/>
<dbReference type="PANTHER" id="PTHR42872">
    <property type="entry name" value="PROTEIN-GLUTAMATE METHYLESTERASE/PROTEIN-GLUTAMINE GLUTAMINASE"/>
    <property type="match status" value="1"/>
</dbReference>
<feature type="modified residue" description="4-aspartylphosphate" evidence="5 7">
    <location>
        <position position="56"/>
    </location>
</feature>
<accession>A0A1F6D6W3</accession>
<evidence type="ECO:0000256" key="7">
    <source>
        <dbReference type="PROSITE-ProRule" id="PRU00169"/>
    </source>
</evidence>
<dbReference type="Pfam" id="PF01339">
    <property type="entry name" value="CheB_methylest"/>
    <property type="match status" value="1"/>
</dbReference>
<feature type="domain" description="CheB-type methylesterase" evidence="10">
    <location>
        <begin position="169"/>
        <end position="358"/>
    </location>
</feature>
<comment type="domain">
    <text evidence="5">Contains a C-terminal catalytic domain, and an N-terminal region which modulates catalytic activity.</text>
</comment>
<dbReference type="GO" id="GO:0008984">
    <property type="term" value="F:protein-glutamate methylesterase activity"/>
    <property type="evidence" value="ECO:0007669"/>
    <property type="project" value="UniProtKB-UniRule"/>
</dbReference>
<name>A0A1F6D6W3_HANXR</name>
<dbReference type="InterPro" id="IPR011006">
    <property type="entry name" value="CheY-like_superfamily"/>
</dbReference>
<dbReference type="CDD" id="cd16432">
    <property type="entry name" value="CheB_Rec"/>
    <property type="match status" value="1"/>
</dbReference>
<comment type="function">
    <text evidence="5">Involved in chemotaxis. Part of a chemotaxis signal transduction system that modulates chemotaxis in response to various stimuli. Catalyzes the demethylation of specific methylglutamate residues introduced into the chemoreceptors (methyl-accepting chemotaxis proteins or MCP) by CheR. Also mediates the irreversible deamidation of specific glutamine residues to glutamic acid.</text>
</comment>
<evidence type="ECO:0000256" key="4">
    <source>
        <dbReference type="ARBA" id="ARBA00048267"/>
    </source>
</evidence>
<comment type="PTM">
    <text evidence="5">Phosphorylated by CheA. Phosphorylation of the N-terminal regulatory domain activates the methylesterase activity.</text>
</comment>
<dbReference type="CDD" id="cd17541">
    <property type="entry name" value="REC_CheB-like"/>
    <property type="match status" value="1"/>
</dbReference>
<evidence type="ECO:0000256" key="6">
    <source>
        <dbReference type="PROSITE-ProRule" id="PRU00050"/>
    </source>
</evidence>
<protein>
    <recommendedName>
        <fullName evidence="5">Protein-glutamate methylesterase/protein-glutamine glutaminase</fullName>
        <ecNumber evidence="5">3.1.1.61</ecNumber>
        <ecNumber evidence="5">3.5.1.44</ecNumber>
    </recommendedName>
</protein>